<dbReference type="EMBL" id="JBJJXI010000128">
    <property type="protein sequence ID" value="KAL3388782.1"/>
    <property type="molecule type" value="Genomic_DNA"/>
</dbReference>
<name>A0ABD2W873_9HYME</name>
<evidence type="ECO:0000313" key="1">
    <source>
        <dbReference type="EMBL" id="KAL3388782.1"/>
    </source>
</evidence>
<gene>
    <name evidence="1" type="ORF">TKK_016207</name>
</gene>
<protein>
    <submittedName>
        <fullName evidence="1">Uncharacterized protein</fullName>
    </submittedName>
</protein>
<dbReference type="AlphaFoldDB" id="A0ABD2W873"/>
<comment type="caution">
    <text evidence="1">The sequence shown here is derived from an EMBL/GenBank/DDBJ whole genome shotgun (WGS) entry which is preliminary data.</text>
</comment>
<organism evidence="1 2">
    <name type="scientific">Trichogramma kaykai</name>
    <dbReference type="NCBI Taxonomy" id="54128"/>
    <lineage>
        <taxon>Eukaryota</taxon>
        <taxon>Metazoa</taxon>
        <taxon>Ecdysozoa</taxon>
        <taxon>Arthropoda</taxon>
        <taxon>Hexapoda</taxon>
        <taxon>Insecta</taxon>
        <taxon>Pterygota</taxon>
        <taxon>Neoptera</taxon>
        <taxon>Endopterygota</taxon>
        <taxon>Hymenoptera</taxon>
        <taxon>Apocrita</taxon>
        <taxon>Proctotrupomorpha</taxon>
        <taxon>Chalcidoidea</taxon>
        <taxon>Trichogrammatidae</taxon>
        <taxon>Trichogramma</taxon>
    </lineage>
</organism>
<reference evidence="1 2" key="1">
    <citation type="journal article" date="2024" name="bioRxiv">
        <title>A reference genome for Trichogramma kaykai: A tiny desert-dwelling parasitoid wasp with competing sex-ratio distorters.</title>
        <authorList>
            <person name="Culotta J."/>
            <person name="Lindsey A.R."/>
        </authorList>
    </citation>
    <scope>NUCLEOTIDE SEQUENCE [LARGE SCALE GENOMIC DNA]</scope>
    <source>
        <strain evidence="1 2">KSX58</strain>
    </source>
</reference>
<proteinExistence type="predicted"/>
<accession>A0ABD2W873</accession>
<evidence type="ECO:0000313" key="2">
    <source>
        <dbReference type="Proteomes" id="UP001627154"/>
    </source>
</evidence>
<dbReference type="Proteomes" id="UP001627154">
    <property type="component" value="Unassembled WGS sequence"/>
</dbReference>
<sequence>MLMISVRWHIAITRGSSGMNRSSTDIDDDGRRRCFALLRSRGDPELNRLNKNTRTGFLSEARKSSSLIAHTIQI</sequence>
<keyword evidence="2" id="KW-1185">Reference proteome</keyword>